<accession>A0A2V3A8B1</accession>
<dbReference type="InterPro" id="IPR015300">
    <property type="entry name" value="DNA-bd_pseudobarrel_sf"/>
</dbReference>
<dbReference type="AlphaFoldDB" id="A0A2V3A8B1"/>
<evidence type="ECO:0000313" key="2">
    <source>
        <dbReference type="Proteomes" id="UP000247150"/>
    </source>
</evidence>
<name>A0A2V3A8B1_9BACI</name>
<sequence>MEHIFTSKLIGLVIKRLSNVEVNKQKSNQHEFNGNKDLKKLLGPQKISNKDVSFILYKEDDNEVATSSKITWYDAREAHPTRTEYRLYFKSNIVMDHAEAGDLLVVSKHTDEDINFIVVKQGSTAETVLNSLFGPVQGTSFTFKSLD</sequence>
<gene>
    <name evidence="1" type="ORF">DFO73_101574</name>
</gene>
<dbReference type="Proteomes" id="UP000247150">
    <property type="component" value="Unassembled WGS sequence"/>
</dbReference>
<dbReference type="OrthoDB" id="9797574at2"/>
<evidence type="ECO:0000313" key="1">
    <source>
        <dbReference type="EMBL" id="PWW32310.1"/>
    </source>
</evidence>
<dbReference type="EMBL" id="QGTW01000001">
    <property type="protein sequence ID" value="PWW32310.1"/>
    <property type="molecule type" value="Genomic_DNA"/>
</dbReference>
<reference evidence="1 2" key="1">
    <citation type="submission" date="2018-05" db="EMBL/GenBank/DDBJ databases">
        <title>Freshwater and sediment microbial communities from various areas in North America, analyzing microbe dynamics in response to fracking.</title>
        <authorList>
            <person name="Lamendella R."/>
        </authorList>
    </citation>
    <scope>NUCLEOTIDE SEQUENCE [LARGE SCALE GENOMIC DNA]</scope>
    <source>
        <strain evidence="1 2">15_TX</strain>
    </source>
</reference>
<dbReference type="RefSeq" id="WP_110063253.1">
    <property type="nucleotide sequence ID" value="NZ_QGTW01000001.1"/>
</dbReference>
<proteinExistence type="predicted"/>
<organism evidence="1 2">
    <name type="scientific">Cytobacillus oceanisediminis</name>
    <dbReference type="NCBI Taxonomy" id="665099"/>
    <lineage>
        <taxon>Bacteria</taxon>
        <taxon>Bacillati</taxon>
        <taxon>Bacillota</taxon>
        <taxon>Bacilli</taxon>
        <taxon>Bacillales</taxon>
        <taxon>Bacillaceae</taxon>
        <taxon>Cytobacillus</taxon>
    </lineage>
</organism>
<protein>
    <submittedName>
        <fullName evidence="1">Uncharacterized protein</fullName>
    </submittedName>
</protein>
<dbReference type="Gene3D" id="2.40.330.10">
    <property type="entry name" value="DNA-binding pseudobarrel domain"/>
    <property type="match status" value="1"/>
</dbReference>
<comment type="caution">
    <text evidence="1">The sequence shown here is derived from an EMBL/GenBank/DDBJ whole genome shotgun (WGS) entry which is preliminary data.</text>
</comment>